<dbReference type="RefSeq" id="WP_169278461.1">
    <property type="nucleotide sequence ID" value="NZ_CP051680.1"/>
</dbReference>
<dbReference type="Pfam" id="PF00072">
    <property type="entry name" value="Response_reg"/>
    <property type="match status" value="1"/>
</dbReference>
<gene>
    <name evidence="8" type="ORF">HH215_02490</name>
</gene>
<evidence type="ECO:0000313" key="9">
    <source>
        <dbReference type="Proteomes" id="UP000502248"/>
    </source>
</evidence>
<dbReference type="InterPro" id="IPR039420">
    <property type="entry name" value="WalR-like"/>
</dbReference>
<feature type="domain" description="Response regulatory" evidence="7">
    <location>
        <begin position="5"/>
        <end position="145"/>
    </location>
</feature>
<dbReference type="PROSITE" id="PS50043">
    <property type="entry name" value="HTH_LUXR_2"/>
    <property type="match status" value="1"/>
</dbReference>
<dbReference type="AlphaFoldDB" id="A0A7Z2VFE4"/>
<dbReference type="Pfam" id="PF00196">
    <property type="entry name" value="GerE"/>
    <property type="match status" value="1"/>
</dbReference>
<accession>A0A7Z2VFE4</accession>
<evidence type="ECO:0000259" key="7">
    <source>
        <dbReference type="PROSITE" id="PS50110"/>
    </source>
</evidence>
<dbReference type="InterPro" id="IPR011006">
    <property type="entry name" value="CheY-like_superfamily"/>
</dbReference>
<dbReference type="CDD" id="cd06170">
    <property type="entry name" value="LuxR_C_like"/>
    <property type="match status" value="1"/>
</dbReference>
<dbReference type="PANTHER" id="PTHR43214:SF43">
    <property type="entry name" value="TWO-COMPONENT RESPONSE REGULATOR"/>
    <property type="match status" value="1"/>
</dbReference>
<proteinExistence type="predicted"/>
<evidence type="ECO:0000259" key="6">
    <source>
        <dbReference type="PROSITE" id="PS50043"/>
    </source>
</evidence>
<keyword evidence="9" id="KW-1185">Reference proteome</keyword>
<dbReference type="InterPro" id="IPR000792">
    <property type="entry name" value="Tscrpt_reg_LuxR_C"/>
</dbReference>
<evidence type="ECO:0000313" key="8">
    <source>
        <dbReference type="EMBL" id="QJD82158.1"/>
    </source>
</evidence>
<evidence type="ECO:0000256" key="1">
    <source>
        <dbReference type="ARBA" id="ARBA00022553"/>
    </source>
</evidence>
<dbReference type="InterPro" id="IPR001789">
    <property type="entry name" value="Sig_transdc_resp-reg_receiver"/>
</dbReference>
<dbReference type="KEGG" id="cheb:HH215_02490"/>
<evidence type="ECO:0000256" key="5">
    <source>
        <dbReference type="PROSITE-ProRule" id="PRU00169"/>
    </source>
</evidence>
<sequence length="241" mass="26579">MDSVKVWIVEDDKDWLRGLSAYLGAQAGIEVTFTADNPESVRQALERTSIVNSMDVESAGAQDAMVEESSVNSADVVLMDIMLNGVPAGIGLAEEVATTIGARVIMLTSMEEKDLIFRSFQAGAIDYQIKSDYVALPDAIKAAARRESPISSAAADRMREEFRRLKRMEREFEAKKMQDLITPSELELLKLIDKGYTQTEIAGRLVVSIRTVKNHINHILKKLGSKGSKEAAQEAKEKGLF</sequence>
<evidence type="ECO:0000256" key="3">
    <source>
        <dbReference type="ARBA" id="ARBA00023125"/>
    </source>
</evidence>
<dbReference type="PRINTS" id="PR00038">
    <property type="entry name" value="HTHLUXR"/>
</dbReference>
<dbReference type="Gene3D" id="3.40.50.2300">
    <property type="match status" value="1"/>
</dbReference>
<dbReference type="SMART" id="SM00421">
    <property type="entry name" value="HTH_LUXR"/>
    <property type="match status" value="1"/>
</dbReference>
<keyword evidence="3" id="KW-0238">DNA-binding</keyword>
<feature type="modified residue" description="4-aspartylphosphate" evidence="5">
    <location>
        <position position="80"/>
    </location>
</feature>
<keyword evidence="2" id="KW-0805">Transcription regulation</keyword>
<keyword evidence="4" id="KW-0804">Transcription</keyword>
<dbReference type="GO" id="GO:0003677">
    <property type="term" value="F:DNA binding"/>
    <property type="evidence" value="ECO:0007669"/>
    <property type="project" value="UniProtKB-KW"/>
</dbReference>
<dbReference type="Proteomes" id="UP000502248">
    <property type="component" value="Chromosome"/>
</dbReference>
<dbReference type="SMART" id="SM00448">
    <property type="entry name" value="REC"/>
    <property type="match status" value="1"/>
</dbReference>
<dbReference type="GO" id="GO:0006355">
    <property type="term" value="P:regulation of DNA-templated transcription"/>
    <property type="evidence" value="ECO:0007669"/>
    <property type="project" value="InterPro"/>
</dbReference>
<evidence type="ECO:0000256" key="4">
    <source>
        <dbReference type="ARBA" id="ARBA00023163"/>
    </source>
</evidence>
<name>A0A7Z2VFE4_9BACL</name>
<protein>
    <submittedName>
        <fullName evidence="8">Response regulator transcription factor</fullName>
    </submittedName>
</protein>
<dbReference type="EMBL" id="CP051680">
    <property type="protein sequence ID" value="QJD82158.1"/>
    <property type="molecule type" value="Genomic_DNA"/>
</dbReference>
<keyword evidence="1 5" id="KW-0597">Phosphoprotein</keyword>
<evidence type="ECO:0000256" key="2">
    <source>
        <dbReference type="ARBA" id="ARBA00023015"/>
    </source>
</evidence>
<organism evidence="8 9">
    <name type="scientific">Cohnella herbarum</name>
    <dbReference type="NCBI Taxonomy" id="2728023"/>
    <lineage>
        <taxon>Bacteria</taxon>
        <taxon>Bacillati</taxon>
        <taxon>Bacillota</taxon>
        <taxon>Bacilli</taxon>
        <taxon>Bacillales</taxon>
        <taxon>Paenibacillaceae</taxon>
        <taxon>Cohnella</taxon>
    </lineage>
</organism>
<feature type="domain" description="HTH luxR-type" evidence="6">
    <location>
        <begin position="174"/>
        <end position="239"/>
    </location>
</feature>
<dbReference type="GO" id="GO:0000160">
    <property type="term" value="P:phosphorelay signal transduction system"/>
    <property type="evidence" value="ECO:0007669"/>
    <property type="project" value="InterPro"/>
</dbReference>
<dbReference type="PROSITE" id="PS50110">
    <property type="entry name" value="RESPONSE_REGULATORY"/>
    <property type="match status" value="1"/>
</dbReference>
<dbReference type="PANTHER" id="PTHR43214">
    <property type="entry name" value="TWO-COMPONENT RESPONSE REGULATOR"/>
    <property type="match status" value="1"/>
</dbReference>
<reference evidence="8 9" key="1">
    <citation type="submission" date="2020-04" db="EMBL/GenBank/DDBJ databases">
        <title>Genome sequencing of novel species.</title>
        <authorList>
            <person name="Heo J."/>
            <person name="Kim S.-J."/>
            <person name="Kim J.-S."/>
            <person name="Hong S.-B."/>
            <person name="Kwon S.-W."/>
        </authorList>
    </citation>
    <scope>NUCLEOTIDE SEQUENCE [LARGE SCALE GENOMIC DNA]</scope>
    <source>
        <strain evidence="8 9">MFER-1</strain>
    </source>
</reference>
<dbReference type="SUPFAM" id="SSF52172">
    <property type="entry name" value="CheY-like"/>
    <property type="match status" value="1"/>
</dbReference>